<dbReference type="Gene3D" id="1.20.120.450">
    <property type="entry name" value="dinb family like domain"/>
    <property type="match status" value="1"/>
</dbReference>
<dbReference type="InterPro" id="IPR034660">
    <property type="entry name" value="DinB/YfiT-like"/>
</dbReference>
<evidence type="ECO:0008006" key="6">
    <source>
        <dbReference type="Google" id="ProtNLM"/>
    </source>
</evidence>
<dbReference type="EMBL" id="RHIB01000003">
    <property type="protein sequence ID" value="RNA66677.1"/>
    <property type="molecule type" value="Genomic_DNA"/>
</dbReference>
<dbReference type="PANTHER" id="PTHR37302:SF3">
    <property type="entry name" value="DAMAGE-INDUCIBLE PROTEIN DINB"/>
    <property type="match status" value="1"/>
</dbReference>
<evidence type="ECO:0000256" key="1">
    <source>
        <dbReference type="ARBA" id="ARBA00008635"/>
    </source>
</evidence>
<evidence type="ECO:0000256" key="3">
    <source>
        <dbReference type="PIRSR" id="PIRSR607837-1"/>
    </source>
</evidence>
<gene>
    <name evidence="4" type="ORF">EBO34_15790</name>
</gene>
<feature type="binding site" evidence="3">
    <location>
        <position position="60"/>
    </location>
    <ligand>
        <name>a divalent metal cation</name>
        <dbReference type="ChEBI" id="CHEBI:60240"/>
    </ligand>
</feature>
<comment type="similarity">
    <text evidence="1">Belongs to the DinB family.</text>
</comment>
<dbReference type="PANTHER" id="PTHR37302">
    <property type="entry name" value="SLR1116 PROTEIN"/>
    <property type="match status" value="1"/>
</dbReference>
<dbReference type="InterPro" id="IPR007837">
    <property type="entry name" value="DinB"/>
</dbReference>
<dbReference type="Proteomes" id="UP000278746">
    <property type="component" value="Unassembled WGS sequence"/>
</dbReference>
<comment type="caution">
    <text evidence="4">The sequence shown here is derived from an EMBL/GenBank/DDBJ whole genome shotgun (WGS) entry which is preliminary data.</text>
</comment>
<proteinExistence type="inferred from homology"/>
<dbReference type="Pfam" id="PF05163">
    <property type="entry name" value="DinB"/>
    <property type="match status" value="1"/>
</dbReference>
<feature type="binding site" evidence="3">
    <location>
        <position position="143"/>
    </location>
    <ligand>
        <name>a divalent metal cation</name>
        <dbReference type="ChEBI" id="CHEBI:60240"/>
    </ligand>
</feature>
<accession>A0A3M7TNT6</accession>
<dbReference type="GO" id="GO:0046872">
    <property type="term" value="F:metal ion binding"/>
    <property type="evidence" value="ECO:0007669"/>
    <property type="project" value="UniProtKB-KW"/>
</dbReference>
<reference evidence="4 5" key="1">
    <citation type="submission" date="2018-10" db="EMBL/GenBank/DDBJ databases">
        <title>Bacillus Keqinensis sp. nov., a moderately halophilic bacterium isolated from a saline-alkaline lake.</title>
        <authorList>
            <person name="Wang H."/>
        </authorList>
    </citation>
    <scope>NUCLEOTIDE SEQUENCE [LARGE SCALE GENOMIC DNA]</scope>
    <source>
        <strain evidence="4 5">KQ-3</strain>
    </source>
</reference>
<dbReference type="RefSeq" id="WP_122900358.1">
    <property type="nucleotide sequence ID" value="NZ_RHIB01000003.1"/>
</dbReference>
<dbReference type="OrthoDB" id="25666at2"/>
<evidence type="ECO:0000313" key="5">
    <source>
        <dbReference type="Proteomes" id="UP000278746"/>
    </source>
</evidence>
<dbReference type="AlphaFoldDB" id="A0A3M7TNT6"/>
<keyword evidence="2 3" id="KW-0479">Metal-binding</keyword>
<protein>
    <recommendedName>
        <fullName evidence="6">Damage-inducible protein DinB</fullName>
    </recommendedName>
</protein>
<feature type="binding site" evidence="3">
    <location>
        <position position="147"/>
    </location>
    <ligand>
        <name>a divalent metal cation</name>
        <dbReference type="ChEBI" id="CHEBI:60240"/>
    </ligand>
</feature>
<evidence type="ECO:0000256" key="2">
    <source>
        <dbReference type="ARBA" id="ARBA00022723"/>
    </source>
</evidence>
<evidence type="ECO:0000313" key="4">
    <source>
        <dbReference type="EMBL" id="RNA66677.1"/>
    </source>
</evidence>
<organism evidence="4 5">
    <name type="scientific">Alteribacter keqinensis</name>
    <dbReference type="NCBI Taxonomy" id="2483800"/>
    <lineage>
        <taxon>Bacteria</taxon>
        <taxon>Bacillati</taxon>
        <taxon>Bacillota</taxon>
        <taxon>Bacilli</taxon>
        <taxon>Bacillales</taxon>
        <taxon>Bacillaceae</taxon>
        <taxon>Alteribacter</taxon>
    </lineage>
</organism>
<keyword evidence="5" id="KW-1185">Reference proteome</keyword>
<name>A0A3M7TNT6_9BACI</name>
<dbReference type="SUPFAM" id="SSF109854">
    <property type="entry name" value="DinB/YfiT-like putative metalloenzymes"/>
    <property type="match status" value="1"/>
</dbReference>
<sequence length="173" mass="20656">MEESDKMKKEKMRRIPMIELFQYNWEVREEWFDWCEEVPHEELVKKRTGGMESILHNLFHVINCEQLWINHMRGEPVIETDMKSITVLEEVKEFSRITKPVTMAFLESYETSGEDRILEVKSSRTGEIRSFSYDKVILHIITHEIHHIGQVSVWSREVGLKPVSSDLIIRDYF</sequence>